<organism evidence="2 3">
    <name type="scientific">Actinoplanes utahensis</name>
    <dbReference type="NCBI Taxonomy" id="1869"/>
    <lineage>
        <taxon>Bacteria</taxon>
        <taxon>Bacillati</taxon>
        <taxon>Actinomycetota</taxon>
        <taxon>Actinomycetes</taxon>
        <taxon>Micromonosporales</taxon>
        <taxon>Micromonosporaceae</taxon>
        <taxon>Actinoplanes</taxon>
    </lineage>
</organism>
<evidence type="ECO:0000259" key="1">
    <source>
        <dbReference type="Pfam" id="PF13185"/>
    </source>
</evidence>
<dbReference type="RefSeq" id="WP_043529510.1">
    <property type="nucleotide sequence ID" value="NZ_BAABKU010000010.1"/>
</dbReference>
<dbReference type="PANTHER" id="PTHR43102:SF2">
    <property type="entry name" value="GAF DOMAIN-CONTAINING PROTEIN"/>
    <property type="match status" value="1"/>
</dbReference>
<gene>
    <name evidence="2" type="ORF">MB27_28590</name>
</gene>
<dbReference type="EMBL" id="JRTT01000043">
    <property type="protein sequence ID" value="KHD74495.1"/>
    <property type="molecule type" value="Genomic_DNA"/>
</dbReference>
<evidence type="ECO:0000313" key="2">
    <source>
        <dbReference type="EMBL" id="KHD74495.1"/>
    </source>
</evidence>
<accession>A0A0A6UEN0</accession>
<proteinExistence type="predicted"/>
<dbReference type="SUPFAM" id="SSF55781">
    <property type="entry name" value="GAF domain-like"/>
    <property type="match status" value="1"/>
</dbReference>
<dbReference type="OrthoDB" id="9151676at2"/>
<dbReference type="eggNOG" id="COG2203">
    <property type="taxonomic scope" value="Bacteria"/>
</dbReference>
<name>A0A0A6UEN0_ACTUT</name>
<dbReference type="PANTHER" id="PTHR43102">
    <property type="entry name" value="SLR1143 PROTEIN"/>
    <property type="match status" value="1"/>
</dbReference>
<dbReference type="InterPro" id="IPR003018">
    <property type="entry name" value="GAF"/>
</dbReference>
<protein>
    <recommendedName>
        <fullName evidence="1">GAF domain-containing protein</fullName>
    </recommendedName>
</protein>
<dbReference type="Pfam" id="PF13185">
    <property type="entry name" value="GAF_2"/>
    <property type="match status" value="1"/>
</dbReference>
<keyword evidence="3" id="KW-1185">Reference proteome</keyword>
<feature type="domain" description="GAF" evidence="1">
    <location>
        <begin position="34"/>
        <end position="157"/>
    </location>
</feature>
<reference evidence="2 3" key="1">
    <citation type="submission" date="2014-10" db="EMBL/GenBank/DDBJ databases">
        <title>Draft genome sequence of Actinoplanes utahensis NRRL 12052.</title>
        <authorList>
            <person name="Velasco-Bucheli B."/>
            <person name="del Cerro C."/>
            <person name="Hormigo D."/>
            <person name="Garcia J.L."/>
            <person name="Acebal C."/>
            <person name="Arroyo M."/>
            <person name="de la Mata I."/>
        </authorList>
    </citation>
    <scope>NUCLEOTIDE SEQUENCE [LARGE SCALE GENOMIC DNA]</scope>
    <source>
        <strain evidence="2 3">NRRL 12052</strain>
    </source>
</reference>
<dbReference type="Proteomes" id="UP000054537">
    <property type="component" value="Unassembled WGS sequence"/>
</dbReference>
<evidence type="ECO:0000313" key="3">
    <source>
        <dbReference type="Proteomes" id="UP000054537"/>
    </source>
</evidence>
<sequence length="164" mass="16899">MRGSLTDWNRLAVIGGIDFEHPEAVRALDAIAEDTARRTGVPLSLATLVLNSAQLVAGASRAVRECVPVDGTPNEWSLCARIVISGEPFVVTDAAADPRTADSPAVTMAGLGSYAGVPVVLHGATVGAHCLVATAPQVFTDGQLAVLHRGAAEIAVVFRRHAAA</sequence>
<dbReference type="STRING" id="1869.MB27_28590"/>
<dbReference type="InterPro" id="IPR029016">
    <property type="entry name" value="GAF-like_dom_sf"/>
</dbReference>
<dbReference type="AlphaFoldDB" id="A0A0A6UEN0"/>
<dbReference type="Gene3D" id="3.30.450.40">
    <property type="match status" value="1"/>
</dbReference>
<comment type="caution">
    <text evidence="2">The sequence shown here is derived from an EMBL/GenBank/DDBJ whole genome shotgun (WGS) entry which is preliminary data.</text>
</comment>